<organism evidence="3 4">
    <name type="scientific">Pricia antarctica</name>
    <dbReference type="NCBI Taxonomy" id="641691"/>
    <lineage>
        <taxon>Bacteria</taxon>
        <taxon>Pseudomonadati</taxon>
        <taxon>Bacteroidota</taxon>
        <taxon>Flavobacteriia</taxon>
        <taxon>Flavobacteriales</taxon>
        <taxon>Flavobacteriaceae</taxon>
        <taxon>Pricia</taxon>
    </lineage>
</organism>
<dbReference type="Proteomes" id="UP000199109">
    <property type="component" value="Unassembled WGS sequence"/>
</dbReference>
<reference evidence="3 4" key="1">
    <citation type="submission" date="2016-10" db="EMBL/GenBank/DDBJ databases">
        <authorList>
            <person name="de Groot N.N."/>
        </authorList>
    </citation>
    <scope>NUCLEOTIDE SEQUENCE [LARGE SCALE GENOMIC DNA]</scope>
    <source>
        <strain evidence="3 4">DSM 23421</strain>
    </source>
</reference>
<dbReference type="EMBL" id="FNAO01000006">
    <property type="protein sequence ID" value="SDE60303.1"/>
    <property type="molecule type" value="Genomic_DNA"/>
</dbReference>
<accession>A0A1G7E9J3</accession>
<proteinExistence type="predicted"/>
<feature type="signal peptide" evidence="1">
    <location>
        <begin position="1"/>
        <end position="21"/>
    </location>
</feature>
<feature type="chain" id="PRO_5011591574" evidence="1">
    <location>
        <begin position="22"/>
        <end position="192"/>
    </location>
</feature>
<dbReference type="STRING" id="641691.SAMN05421636_10691"/>
<feature type="domain" description="Outer membrane protein beta-barrel" evidence="2">
    <location>
        <begin position="27"/>
        <end position="173"/>
    </location>
</feature>
<keyword evidence="4" id="KW-1185">Reference proteome</keyword>
<sequence>MKRNFFAIIAIVFFGSALIHAQAMQDSDISGSIGDIGFGAKAGVHLSTFLGNDFVGISSKIGAYAGGMAEIPAFFENFYLQPELLLSFQGADIGPGNLNLTYLHLPLMVKYHITDGIAVEFGPQIGVRLGDNGDDFGGFDTNNTHIGLNFGGGYRLNDNFYFQLRYGLGLSKVRDNTDLRNGVVSLGGAYFF</sequence>
<evidence type="ECO:0000256" key="1">
    <source>
        <dbReference type="SAM" id="SignalP"/>
    </source>
</evidence>
<evidence type="ECO:0000313" key="3">
    <source>
        <dbReference type="EMBL" id="SDE60303.1"/>
    </source>
</evidence>
<gene>
    <name evidence="3" type="ORF">SAMN05421636_10691</name>
</gene>
<dbReference type="OrthoDB" id="947434at2"/>
<dbReference type="RefSeq" id="WP_091869171.1">
    <property type="nucleotide sequence ID" value="NZ_FNAO01000006.1"/>
</dbReference>
<dbReference type="InterPro" id="IPR025665">
    <property type="entry name" value="Beta-barrel_OMP_2"/>
</dbReference>
<dbReference type="AlphaFoldDB" id="A0A1G7E9J3"/>
<keyword evidence="1" id="KW-0732">Signal</keyword>
<name>A0A1G7E9J3_9FLAO</name>
<protein>
    <submittedName>
        <fullName evidence="3">Outer membrane protein beta-barrel domain-containing protein</fullName>
    </submittedName>
</protein>
<dbReference type="Pfam" id="PF13568">
    <property type="entry name" value="OMP_b-brl_2"/>
    <property type="match status" value="1"/>
</dbReference>
<evidence type="ECO:0000259" key="2">
    <source>
        <dbReference type="Pfam" id="PF13568"/>
    </source>
</evidence>
<evidence type="ECO:0000313" key="4">
    <source>
        <dbReference type="Proteomes" id="UP000199109"/>
    </source>
</evidence>